<dbReference type="Pfam" id="PF04578">
    <property type="entry name" value="DUF594"/>
    <property type="match status" value="1"/>
</dbReference>
<gene>
    <name evidence="5" type="ORF">AARE701A_LOCUS19008</name>
</gene>
<proteinExistence type="predicted"/>
<sequence>MVEAIPKGVKDIWDKWNIRGLVIFSLVFQTILVLLSPNRKRTPRRLLRLLLWSAYLLANWAADYAVGQISDSAGDDPEPNESPKTNELLAFWATFLLLHLGGPDTITALALEDNELWLRNLFGLLCQFIATLYVFLLSIPNSLLVPTSLMLMAGLIKYTERIQAMRRASLKRFKDSMLGEPEPGLDYARFMEEYKIRKISKERSQLVRVEEREKEQGVQVPVRPEVITHLQVVQYAYKYFNIYKGLVVDFIYSSQQWIESKLFFQSLSAEDALRILEVELSFIYGTLFTKVDILHTWIGAAFRCIALGCLFASLYIFKTSRKDGYDCFDVGLTYALIFGGIALDFISILIYCVSDWTFARLRKPKEEVDKKDTRFERFLNWLLSFRELKWKKCKCHEEEQPCHMVLDRLSIFRRWSEYIYAYNLIGSSLKIKPKRIHHTRGYIHSFFNAIIGSLYIDHVFDIIIRETVLVSRALNRIRKNIDLCIISLFIKHHRVAYYVLYPVRLLLRFWFGIPLINYLLEFFGIPDQLNEIVFTSHTRLTKELWEFIFEEVKRRSILVVGSESASYIYSARGDWILRDMRVGDCHEKLLQYVTEVDYDQSILVWHVATELLHQTQVDNAARNVRCNEFSKTLSDYMMYLLIVQPSMMSTVAGINKLRFREAIAEAKNFQEAKTLFQRTHVEDSRDAKKACKAIMDSYKKVERRYENTEGYQSKSVLVQANILAKELQRIDGDMWEVVSKVWVEMLCYAASHCDSKQHAAQLNKGGELINFVWLLMAHFGLGEQFMTTNEDSRARLVLMIIKGIFRRYEKWNPVHPTYGAFWGMGIGIGCGVGWGPGFGPEVIGYVGAGCGVGFSVGITLAGLGIGLPTNFLLAAPYNTVEATRKGAFNLFGKNLSTDGWSDFMPQIAGLQRQVTEMCSGFNKKSHLNNAIDIKSFPLFISHDCGKFGSHLLHVRKGSVDNKSSAITNQNMVPVLFETQEELMELAKKFISEIDEKLELKSEIDKELEKIKSSFNEEYEKWSSGKQSGSSSKHGNLSTDGDSSPTRNSSKKGRPKANRVVTSSELPDHLIHGFINEKLFLKNFLLKQKESEEFKTLAIVGKYGVGKTTLCQDVFNDEDVKQVYFPRIWVSMYSKETKEDEDPKIDVVKRILRSLGVEDEMFEHIKTEAEEEKSIKDEAGEREEETVKEKVLARLLYALHLHLIGKKYLIVLDDVWEDNEWDQRLDDEKKQQEKSHLSCGFPKGFGGRVIMTSRDERLAKKIVGKEENLQRLFPRSDAESLWKIYIDAVPTKGDDAAATNAGDAAATNAGDAAATNAGDAVAPKVNPRYPGRYKQELMDKSCGIPLAARMLAKIEPVKVEEIGNIDRKQSF</sequence>
<evidence type="ECO:0000313" key="5">
    <source>
        <dbReference type="EMBL" id="CAE6187905.1"/>
    </source>
</evidence>
<feature type="transmembrane region" description="Helical" evidence="2">
    <location>
        <begin position="118"/>
        <end position="136"/>
    </location>
</feature>
<organism evidence="5 6">
    <name type="scientific">Arabidopsis arenosa</name>
    <name type="common">Sand rock-cress</name>
    <name type="synonym">Cardaminopsis arenosa</name>
    <dbReference type="NCBI Taxonomy" id="38785"/>
    <lineage>
        <taxon>Eukaryota</taxon>
        <taxon>Viridiplantae</taxon>
        <taxon>Streptophyta</taxon>
        <taxon>Embryophyta</taxon>
        <taxon>Tracheophyta</taxon>
        <taxon>Spermatophyta</taxon>
        <taxon>Magnoliopsida</taxon>
        <taxon>eudicotyledons</taxon>
        <taxon>Gunneridae</taxon>
        <taxon>Pentapetalae</taxon>
        <taxon>rosids</taxon>
        <taxon>malvids</taxon>
        <taxon>Brassicales</taxon>
        <taxon>Brassicaceae</taxon>
        <taxon>Camelineae</taxon>
        <taxon>Arabidopsis</taxon>
    </lineage>
</organism>
<evidence type="ECO:0000259" key="4">
    <source>
        <dbReference type="Pfam" id="PF13968"/>
    </source>
</evidence>
<dbReference type="SUPFAM" id="SSF52540">
    <property type="entry name" value="P-loop containing nucleoside triphosphate hydrolases"/>
    <property type="match status" value="1"/>
</dbReference>
<feature type="region of interest" description="Disordered" evidence="1">
    <location>
        <begin position="1021"/>
        <end position="1061"/>
    </location>
</feature>
<dbReference type="InterPro" id="IPR002182">
    <property type="entry name" value="NB-ARC"/>
</dbReference>
<protein>
    <recommendedName>
        <fullName evidence="7">NB-ARC domain-containing protein</fullName>
    </recommendedName>
</protein>
<dbReference type="Pfam" id="PF13968">
    <property type="entry name" value="DUF4220"/>
    <property type="match status" value="1"/>
</dbReference>
<evidence type="ECO:0000256" key="1">
    <source>
        <dbReference type="SAM" id="MobiDB-lite"/>
    </source>
</evidence>
<evidence type="ECO:0008006" key="7">
    <source>
        <dbReference type="Google" id="ProtNLM"/>
    </source>
</evidence>
<feature type="transmembrane region" description="Helical" evidence="2">
    <location>
        <begin position="49"/>
        <end position="69"/>
    </location>
</feature>
<feature type="transmembrane region" description="Helical" evidence="2">
    <location>
        <begin position="89"/>
        <end position="111"/>
    </location>
</feature>
<keyword evidence="2" id="KW-0472">Membrane</keyword>
<feature type="domain" description="DUF4220" evidence="4">
    <location>
        <begin position="52"/>
        <end position="425"/>
    </location>
</feature>
<keyword evidence="2" id="KW-0812">Transmembrane</keyword>
<feature type="domain" description="NB-ARC" evidence="3">
    <location>
        <begin position="1081"/>
        <end position="1269"/>
    </location>
</feature>
<dbReference type="Proteomes" id="UP000682877">
    <property type="component" value="Chromosome 7"/>
</dbReference>
<evidence type="ECO:0000256" key="2">
    <source>
        <dbReference type="SAM" id="Phobius"/>
    </source>
</evidence>
<evidence type="ECO:0000313" key="6">
    <source>
        <dbReference type="Proteomes" id="UP000682877"/>
    </source>
</evidence>
<dbReference type="EMBL" id="LR999457">
    <property type="protein sequence ID" value="CAE6187905.1"/>
    <property type="molecule type" value="Genomic_DNA"/>
</dbReference>
<keyword evidence="6" id="KW-1185">Reference proteome</keyword>
<dbReference type="Pfam" id="PF00931">
    <property type="entry name" value="NB-ARC"/>
    <property type="match status" value="1"/>
</dbReference>
<name>A0A8S2B149_ARAAE</name>
<evidence type="ECO:0000259" key="3">
    <source>
        <dbReference type="Pfam" id="PF00931"/>
    </source>
</evidence>
<dbReference type="InterPro" id="IPR007658">
    <property type="entry name" value="DUF594"/>
</dbReference>
<keyword evidence="2" id="KW-1133">Transmembrane helix</keyword>
<feature type="transmembrane region" description="Helical" evidence="2">
    <location>
        <begin position="332"/>
        <end position="353"/>
    </location>
</feature>
<dbReference type="InterPro" id="IPR027417">
    <property type="entry name" value="P-loop_NTPase"/>
</dbReference>
<reference evidence="5" key="1">
    <citation type="submission" date="2021-01" db="EMBL/GenBank/DDBJ databases">
        <authorList>
            <person name="Bezrukov I."/>
        </authorList>
    </citation>
    <scope>NUCLEOTIDE SEQUENCE</scope>
</reference>
<feature type="compositionally biased region" description="Polar residues" evidence="1">
    <location>
        <begin position="1035"/>
        <end position="1047"/>
    </location>
</feature>
<dbReference type="PANTHER" id="PTHR31325">
    <property type="entry name" value="OS01G0798800 PROTEIN-RELATED"/>
    <property type="match status" value="1"/>
</dbReference>
<dbReference type="Gene3D" id="3.40.50.300">
    <property type="entry name" value="P-loop containing nucleotide triphosphate hydrolases"/>
    <property type="match status" value="1"/>
</dbReference>
<feature type="compositionally biased region" description="Low complexity" evidence="1">
    <location>
        <begin position="1023"/>
        <end position="1034"/>
    </location>
</feature>
<feature type="transmembrane region" description="Helical" evidence="2">
    <location>
        <begin position="16"/>
        <end position="37"/>
    </location>
</feature>
<dbReference type="GO" id="GO:0043531">
    <property type="term" value="F:ADP binding"/>
    <property type="evidence" value="ECO:0007669"/>
    <property type="project" value="InterPro"/>
</dbReference>
<feature type="transmembrane region" description="Helical" evidence="2">
    <location>
        <begin position="142"/>
        <end position="159"/>
    </location>
</feature>
<dbReference type="InterPro" id="IPR025315">
    <property type="entry name" value="DUF4220"/>
</dbReference>
<feature type="transmembrane region" description="Helical" evidence="2">
    <location>
        <begin position="297"/>
        <end position="317"/>
    </location>
</feature>
<accession>A0A8S2B149</accession>